<keyword evidence="8" id="KW-0969">Cilium</keyword>
<evidence type="ECO:0000256" key="6">
    <source>
        <dbReference type="SAM" id="Phobius"/>
    </source>
</evidence>
<evidence type="ECO:0000313" key="8">
    <source>
        <dbReference type="EMBL" id="MBP2200684.1"/>
    </source>
</evidence>
<feature type="transmembrane region" description="Helical" evidence="6">
    <location>
        <begin position="194"/>
        <end position="214"/>
    </location>
</feature>
<feature type="transmembrane region" description="Helical" evidence="6">
    <location>
        <begin position="220"/>
        <end position="242"/>
    </location>
</feature>
<evidence type="ECO:0000313" key="9">
    <source>
        <dbReference type="Proteomes" id="UP000740329"/>
    </source>
</evidence>
<comment type="subcellular location">
    <subcellularLocation>
        <location evidence="1">Cell membrane</location>
        <topology evidence="1">Multi-pass membrane protein</topology>
    </subcellularLocation>
</comment>
<dbReference type="PANTHER" id="PTHR35402:SF2">
    <property type="entry name" value="FLAGELLA ACCESSORY PROTEIN J"/>
    <property type="match status" value="1"/>
</dbReference>
<comment type="caution">
    <text evidence="8">The sequence shown here is derived from an EMBL/GenBank/DDBJ whole genome shotgun (WGS) entry which is preliminary data.</text>
</comment>
<keyword evidence="4 6" id="KW-1133">Transmembrane helix</keyword>
<dbReference type="OrthoDB" id="141855at2157"/>
<evidence type="ECO:0000259" key="7">
    <source>
        <dbReference type="Pfam" id="PF00482"/>
    </source>
</evidence>
<dbReference type="InterPro" id="IPR056569">
    <property type="entry name" value="ArlJ-like"/>
</dbReference>
<keyword evidence="8" id="KW-0282">Flagellum</keyword>
<feature type="transmembrane region" description="Helical" evidence="6">
    <location>
        <begin position="298"/>
        <end position="318"/>
    </location>
</feature>
<feature type="transmembrane region" description="Helical" evidence="6">
    <location>
        <begin position="268"/>
        <end position="286"/>
    </location>
</feature>
<dbReference type="Proteomes" id="UP000740329">
    <property type="component" value="Unassembled WGS sequence"/>
</dbReference>
<evidence type="ECO:0000256" key="2">
    <source>
        <dbReference type="ARBA" id="ARBA00022475"/>
    </source>
</evidence>
<feature type="transmembrane region" description="Helical" evidence="6">
    <location>
        <begin position="45"/>
        <end position="64"/>
    </location>
</feature>
<organism evidence="8 9">
    <name type="scientific">Methanococcus voltae</name>
    <dbReference type="NCBI Taxonomy" id="2188"/>
    <lineage>
        <taxon>Archaea</taxon>
        <taxon>Methanobacteriati</taxon>
        <taxon>Methanobacteriota</taxon>
        <taxon>Methanomada group</taxon>
        <taxon>Methanococci</taxon>
        <taxon>Methanococcales</taxon>
        <taxon>Methanococcaceae</taxon>
        <taxon>Methanococcus</taxon>
    </lineage>
</organism>
<dbReference type="EMBL" id="JAGGMV010000001">
    <property type="protein sequence ID" value="MBP2200684.1"/>
    <property type="molecule type" value="Genomic_DNA"/>
</dbReference>
<sequence>MILDILPRVGLKPKDYFLKFVLPAVLASLFMVVLGFIYFDGITRLLVLALPLLLLGGALGYPYIELDSQKQKINERLHVYITKFGVLSITDLDNKALLELLSVEKEELGQLAEESRKIYVLVKRWNQSLAESCRFLANRTPSSQFGDFLDRMAYSIDSGQELKEFLAGEQDIVMDEYAGFYERALYSLDNFKEMYVSAITSVSFFVTFAIIAPFLLPYDFVTMVTVAIFIFMIIEVILIYSIKNKLPYDRLWHTGEKPTAIDRKLRKWLIISVGLTILASIVLFWGKYIYEAPQLLKIPYELIFSIAMTPLMLGGYMAQREESLVIRKENNFPDFLRSLGDSVSAKGGGTLESLGYLCTNDFGPLTKDLVALHRRLSIRINGQKSWKYFGHDTCSYLIQLFSEMYERCTYLGGNSGQASHIIGKNFRKILRLRRSKYQNVNQFAGVMYGLSGGMALTLFASYGVASMVNGLYSSLDIPDTMLSMVHVVAPSDFGFISYMMYGTLIIYALCSSYLIKLMDGGHYQVSLLHFSTMVWISSIVAVVTEMVTNSLLKATIPV</sequence>
<evidence type="ECO:0000256" key="5">
    <source>
        <dbReference type="ARBA" id="ARBA00023136"/>
    </source>
</evidence>
<evidence type="ECO:0000256" key="4">
    <source>
        <dbReference type="ARBA" id="ARBA00022989"/>
    </source>
</evidence>
<evidence type="ECO:0000256" key="1">
    <source>
        <dbReference type="ARBA" id="ARBA00004651"/>
    </source>
</evidence>
<dbReference type="NCBIfam" id="NF004704">
    <property type="entry name" value="PRK06041.1-2"/>
    <property type="match status" value="1"/>
</dbReference>
<accession>A0A8J7REG1</accession>
<feature type="transmembrane region" description="Helical" evidence="6">
    <location>
        <begin position="20"/>
        <end position="39"/>
    </location>
</feature>
<feature type="transmembrane region" description="Helical" evidence="6">
    <location>
        <begin position="527"/>
        <end position="548"/>
    </location>
</feature>
<evidence type="ECO:0000256" key="3">
    <source>
        <dbReference type="ARBA" id="ARBA00022692"/>
    </source>
</evidence>
<keyword evidence="3 6" id="KW-0812">Transmembrane</keyword>
<dbReference type="PANTHER" id="PTHR35402">
    <property type="entry name" value="INTEGRAL MEMBRANE PROTEIN-RELATED"/>
    <property type="match status" value="1"/>
</dbReference>
<name>A0A8J7REG1_METVO</name>
<feature type="transmembrane region" description="Helical" evidence="6">
    <location>
        <begin position="495"/>
        <end position="515"/>
    </location>
</feature>
<dbReference type="RefSeq" id="WP_209590071.1">
    <property type="nucleotide sequence ID" value="NZ_JAGGMU010000001.1"/>
</dbReference>
<reference evidence="8" key="1">
    <citation type="submission" date="2021-03" db="EMBL/GenBank/DDBJ databases">
        <title>Genomic Encyclopedia of Type Strains, Phase IV (KMG-V): Genome sequencing to study the core and pangenomes of soil and plant-associated prokaryotes.</title>
        <authorList>
            <person name="Whitman W."/>
        </authorList>
    </citation>
    <scope>NUCLEOTIDE SEQUENCE</scope>
    <source>
        <strain evidence="8">C4</strain>
    </source>
</reference>
<dbReference type="Pfam" id="PF00482">
    <property type="entry name" value="T2SSF"/>
    <property type="match status" value="1"/>
</dbReference>
<keyword evidence="5 6" id="KW-0472">Membrane</keyword>
<gene>
    <name evidence="8" type="ORF">J3E07_000082</name>
</gene>
<proteinExistence type="predicted"/>
<keyword evidence="2" id="KW-1003">Cell membrane</keyword>
<protein>
    <submittedName>
        <fullName evidence="8">Flagellar protein FlaJ</fullName>
    </submittedName>
</protein>
<feature type="domain" description="Type II secretion system protein GspF" evidence="7">
    <location>
        <begin position="84"/>
        <end position="206"/>
    </location>
</feature>
<feature type="transmembrane region" description="Helical" evidence="6">
    <location>
        <begin position="443"/>
        <end position="465"/>
    </location>
</feature>
<keyword evidence="8" id="KW-0966">Cell projection</keyword>
<dbReference type="GO" id="GO:0005886">
    <property type="term" value="C:plasma membrane"/>
    <property type="evidence" value="ECO:0007669"/>
    <property type="project" value="UniProtKB-SubCell"/>
</dbReference>
<dbReference type="InterPro" id="IPR018076">
    <property type="entry name" value="T2SS_GspF_dom"/>
</dbReference>
<dbReference type="AlphaFoldDB" id="A0A8J7REG1"/>